<protein>
    <submittedName>
        <fullName evidence="1">Uncharacterized protein</fullName>
    </submittedName>
</protein>
<organism evidence="1">
    <name type="scientific">Anguilla anguilla</name>
    <name type="common">European freshwater eel</name>
    <name type="synonym">Muraena anguilla</name>
    <dbReference type="NCBI Taxonomy" id="7936"/>
    <lineage>
        <taxon>Eukaryota</taxon>
        <taxon>Metazoa</taxon>
        <taxon>Chordata</taxon>
        <taxon>Craniata</taxon>
        <taxon>Vertebrata</taxon>
        <taxon>Euteleostomi</taxon>
        <taxon>Actinopterygii</taxon>
        <taxon>Neopterygii</taxon>
        <taxon>Teleostei</taxon>
        <taxon>Anguilliformes</taxon>
        <taxon>Anguillidae</taxon>
        <taxon>Anguilla</taxon>
    </lineage>
</organism>
<accession>A0A0E9RE34</accession>
<dbReference type="AlphaFoldDB" id="A0A0E9RE34"/>
<reference evidence="1" key="1">
    <citation type="submission" date="2014-11" db="EMBL/GenBank/DDBJ databases">
        <authorList>
            <person name="Amaro Gonzalez C."/>
        </authorList>
    </citation>
    <scope>NUCLEOTIDE SEQUENCE</scope>
</reference>
<proteinExistence type="predicted"/>
<name>A0A0E9RE34_ANGAN</name>
<dbReference type="EMBL" id="GBXM01081974">
    <property type="protein sequence ID" value="JAH26603.1"/>
    <property type="molecule type" value="Transcribed_RNA"/>
</dbReference>
<reference evidence="1" key="2">
    <citation type="journal article" date="2015" name="Fish Shellfish Immunol.">
        <title>Early steps in the European eel (Anguilla anguilla)-Vibrio vulnificus interaction in the gills: Role of the RtxA13 toxin.</title>
        <authorList>
            <person name="Callol A."/>
            <person name="Pajuelo D."/>
            <person name="Ebbesson L."/>
            <person name="Teles M."/>
            <person name="MacKenzie S."/>
            <person name="Amaro C."/>
        </authorList>
    </citation>
    <scope>NUCLEOTIDE SEQUENCE</scope>
</reference>
<evidence type="ECO:0000313" key="1">
    <source>
        <dbReference type="EMBL" id="JAH26603.1"/>
    </source>
</evidence>
<sequence length="105" mass="11224">MCIQLGNALPDWRNTFHGIKMTLGNCHISETSVTLFDSSNCITNHSISQGQGNDSFLACAARLQIVRRRSVRGPLTVNSPDRISAALSNSGTVPVQPVLAFPTAA</sequence>